<name>A0A7T5RJN8_9BACT</name>
<dbReference type="InterPro" id="IPR035901">
    <property type="entry name" value="GIY-YIG_endonuc_sf"/>
</dbReference>
<dbReference type="EMBL" id="CP066690">
    <property type="protein sequence ID" value="QQG45354.1"/>
    <property type="molecule type" value="Genomic_DNA"/>
</dbReference>
<feature type="domain" description="GIY-YIG" evidence="2">
    <location>
        <begin position="1"/>
        <end position="75"/>
    </location>
</feature>
<dbReference type="CDD" id="cd10449">
    <property type="entry name" value="GIY-YIG_SLX1_like"/>
    <property type="match status" value="1"/>
</dbReference>
<gene>
    <name evidence="3" type="ORF">HYW89_00220</name>
</gene>
<evidence type="ECO:0000256" key="1">
    <source>
        <dbReference type="ARBA" id="ARBA00007435"/>
    </source>
</evidence>
<dbReference type="Pfam" id="PF01541">
    <property type="entry name" value="GIY-YIG"/>
    <property type="match status" value="1"/>
</dbReference>
<evidence type="ECO:0000313" key="3">
    <source>
        <dbReference type="EMBL" id="QQG45354.1"/>
    </source>
</evidence>
<dbReference type="InterPro" id="IPR050190">
    <property type="entry name" value="UPF0213_domain"/>
</dbReference>
<dbReference type="Gene3D" id="3.40.1440.10">
    <property type="entry name" value="GIY-YIG endonuclease"/>
    <property type="match status" value="1"/>
</dbReference>
<accession>A0A7T5RJN8</accession>
<protein>
    <submittedName>
        <fullName evidence="3">GIY-YIG nuclease family protein</fullName>
    </submittedName>
</protein>
<reference evidence="3 4" key="1">
    <citation type="submission" date="2020-07" db="EMBL/GenBank/DDBJ databases">
        <title>Huge and variable diversity of episymbiotic CPR bacteria and DPANN archaea in groundwater ecosystems.</title>
        <authorList>
            <person name="He C.Y."/>
            <person name="Keren R."/>
            <person name="Whittaker M."/>
            <person name="Farag I.F."/>
            <person name="Doudna J."/>
            <person name="Cate J.H.D."/>
            <person name="Banfield J.F."/>
        </authorList>
    </citation>
    <scope>NUCLEOTIDE SEQUENCE [LARGE SCALE GENOMIC DNA]</scope>
    <source>
        <strain evidence="3">NC_groundwater_541_Ag_S-0.1um_46_50</strain>
    </source>
</reference>
<evidence type="ECO:0000259" key="2">
    <source>
        <dbReference type="PROSITE" id="PS50164"/>
    </source>
</evidence>
<sequence length="79" mass="9445">MYYIYITKSLKDGSLYKGFTEDLKERLKVHNQGGDDYTSRKRPWKLVWYCTFNDKKKALAFEKYLKSGSGRAFLKRHLL</sequence>
<proteinExistence type="inferred from homology"/>
<dbReference type="InterPro" id="IPR000305">
    <property type="entry name" value="GIY-YIG_endonuc"/>
</dbReference>
<dbReference type="Proteomes" id="UP000595618">
    <property type="component" value="Chromosome"/>
</dbReference>
<organism evidence="3 4">
    <name type="scientific">Candidatus Sungiibacteriota bacterium</name>
    <dbReference type="NCBI Taxonomy" id="2750080"/>
    <lineage>
        <taxon>Bacteria</taxon>
        <taxon>Candidatus Sungiibacteriota</taxon>
    </lineage>
</organism>
<evidence type="ECO:0000313" key="4">
    <source>
        <dbReference type="Proteomes" id="UP000595618"/>
    </source>
</evidence>
<dbReference type="PANTHER" id="PTHR34477:SF1">
    <property type="entry name" value="UPF0213 PROTEIN YHBQ"/>
    <property type="match status" value="1"/>
</dbReference>
<dbReference type="AlphaFoldDB" id="A0A7T5RJN8"/>
<comment type="similarity">
    <text evidence="1">Belongs to the UPF0213 family.</text>
</comment>
<dbReference type="PANTHER" id="PTHR34477">
    <property type="entry name" value="UPF0213 PROTEIN YHBQ"/>
    <property type="match status" value="1"/>
</dbReference>
<dbReference type="PROSITE" id="PS50164">
    <property type="entry name" value="GIY_YIG"/>
    <property type="match status" value="1"/>
</dbReference>
<dbReference type="SUPFAM" id="SSF82771">
    <property type="entry name" value="GIY-YIG endonuclease"/>
    <property type="match status" value="1"/>
</dbReference>